<evidence type="ECO:0000313" key="3">
    <source>
        <dbReference type="Proteomes" id="UP000003571"/>
    </source>
</evidence>
<evidence type="ECO:0000259" key="1">
    <source>
        <dbReference type="SMART" id="SM00481"/>
    </source>
</evidence>
<dbReference type="RefSeq" id="WP_002702188.1">
    <property type="nucleotide sequence ID" value="NZ_AGRW01000029.1"/>
</dbReference>
<dbReference type="SUPFAM" id="SSF89550">
    <property type="entry name" value="PHP domain-like"/>
    <property type="match status" value="1"/>
</dbReference>
<dbReference type="CDD" id="cd07438">
    <property type="entry name" value="PHP_HisPPase_AMP"/>
    <property type="match status" value="1"/>
</dbReference>
<dbReference type="Proteomes" id="UP000003571">
    <property type="component" value="Unassembled WGS sequence"/>
</dbReference>
<keyword evidence="3" id="KW-1185">Reference proteome</keyword>
<dbReference type="Gene3D" id="1.10.150.650">
    <property type="match status" value="1"/>
</dbReference>
<dbReference type="SMART" id="SM00481">
    <property type="entry name" value="POLIIIAc"/>
    <property type="match status" value="1"/>
</dbReference>
<dbReference type="OrthoDB" id="9804333at2"/>
<gene>
    <name evidence="2" type="ORF">TresaDRAFT_2652</name>
</gene>
<dbReference type="InterPro" id="IPR003141">
    <property type="entry name" value="Pol/His_phosphatase_N"/>
</dbReference>
<comment type="caution">
    <text evidence="2">The sequence shown here is derived from an EMBL/GenBank/DDBJ whole genome shotgun (WGS) entry which is preliminary data.</text>
</comment>
<dbReference type="eggNOG" id="COG0613">
    <property type="taxonomic scope" value="Bacteria"/>
</dbReference>
<dbReference type="InterPro" id="IPR052018">
    <property type="entry name" value="PHP_domain"/>
</dbReference>
<dbReference type="Pfam" id="PF02811">
    <property type="entry name" value="PHP"/>
    <property type="match status" value="1"/>
</dbReference>
<feature type="domain" description="Polymerase/histidinol phosphatase N-terminal" evidence="1">
    <location>
        <begin position="2"/>
        <end position="67"/>
    </location>
</feature>
<dbReference type="AlphaFoldDB" id="H7EHM2"/>
<dbReference type="InterPro" id="IPR016195">
    <property type="entry name" value="Pol/histidinol_Pase-like"/>
</dbReference>
<dbReference type="STRING" id="907348.TresaDRAFT_2652"/>
<protein>
    <submittedName>
        <fullName evidence="2">PHP domain protein</fullName>
    </submittedName>
</protein>
<organism evidence="2 3">
    <name type="scientific">Treponema saccharophilum DSM 2985</name>
    <dbReference type="NCBI Taxonomy" id="907348"/>
    <lineage>
        <taxon>Bacteria</taxon>
        <taxon>Pseudomonadati</taxon>
        <taxon>Spirochaetota</taxon>
        <taxon>Spirochaetia</taxon>
        <taxon>Spirochaetales</taxon>
        <taxon>Treponemataceae</taxon>
        <taxon>Treponema</taxon>
    </lineage>
</organism>
<dbReference type="Gene3D" id="3.20.20.140">
    <property type="entry name" value="Metal-dependent hydrolases"/>
    <property type="match status" value="1"/>
</dbReference>
<name>H7EHM2_9SPIR</name>
<dbReference type="PANTHER" id="PTHR42924">
    <property type="entry name" value="EXONUCLEASE"/>
    <property type="match status" value="1"/>
</dbReference>
<dbReference type="EMBL" id="AGRW01000029">
    <property type="protein sequence ID" value="EIC02898.1"/>
    <property type="molecule type" value="Genomic_DNA"/>
</dbReference>
<dbReference type="PATRIC" id="fig|907348.3.peg.291"/>
<dbReference type="GO" id="GO:0004534">
    <property type="term" value="F:5'-3' RNA exonuclease activity"/>
    <property type="evidence" value="ECO:0007669"/>
    <property type="project" value="TreeGrafter"/>
</dbReference>
<reference evidence="2 3" key="1">
    <citation type="submission" date="2011-09" db="EMBL/GenBank/DDBJ databases">
        <title>The draft genome of Treponema saccharophilum DSM 2985.</title>
        <authorList>
            <consortium name="US DOE Joint Genome Institute (JGI-PGF)"/>
            <person name="Lucas S."/>
            <person name="Copeland A."/>
            <person name="Lapidus A."/>
            <person name="Glavina del Rio T."/>
            <person name="Dalin E."/>
            <person name="Tice H."/>
            <person name="Bruce D."/>
            <person name="Goodwin L."/>
            <person name="Pitluck S."/>
            <person name="Peters L."/>
            <person name="Kyrpides N."/>
            <person name="Mavromatis K."/>
            <person name="Ivanova N."/>
            <person name="Markowitz V."/>
            <person name="Cheng J.-F."/>
            <person name="Hugenholtz P."/>
            <person name="Woyke T."/>
            <person name="Wu D."/>
            <person name="Gronow S."/>
            <person name="Wellnitz S."/>
            <person name="Brambilla E."/>
            <person name="Klenk H.-P."/>
            <person name="Eisen J.A."/>
        </authorList>
    </citation>
    <scope>NUCLEOTIDE SEQUENCE [LARGE SCALE GENOMIC DNA]</scope>
    <source>
        <strain evidence="2 3">DSM 2985</strain>
    </source>
</reference>
<dbReference type="PANTHER" id="PTHR42924:SF3">
    <property type="entry name" value="POLYMERASE_HISTIDINOL PHOSPHATASE N-TERMINAL DOMAIN-CONTAINING PROTEIN"/>
    <property type="match status" value="1"/>
</dbReference>
<accession>H7EHM2</accession>
<sequence>MIDLHSHSSASDGAMSPAESAGYAADRKLRVWALTDHDTVDGLFEAASACDGKPLAFVPGIEINVAWPTGEFHLLGLGLRCVSAELRATIEFLTEDRRERNSRIADMIFRDKGIRIDLKEMEARFSTRQLGRPHFARMLAGLGIVKKPQEAFDKFLGSGRPWYVPHGGEDVDAAISAIVTSGGIPVLAHPRSLYISLNKISPVIENLRSRGILGLEAFHPCVRINEGHRLEEIARNCGMFVTAGSDFHGKGVRADRHLGFTAGGLKIEDRFWDEELLPALGGTFDYKDTEFFGKRTVF</sequence>
<evidence type="ECO:0000313" key="2">
    <source>
        <dbReference type="EMBL" id="EIC02898.1"/>
    </source>
</evidence>
<proteinExistence type="predicted"/>
<dbReference type="InterPro" id="IPR004013">
    <property type="entry name" value="PHP_dom"/>
</dbReference>
<dbReference type="GO" id="GO:0035312">
    <property type="term" value="F:5'-3' DNA exonuclease activity"/>
    <property type="evidence" value="ECO:0007669"/>
    <property type="project" value="TreeGrafter"/>
</dbReference>